<reference evidence="1" key="1">
    <citation type="submission" date="2022-12" db="EMBL/GenBank/DDBJ databases">
        <title>Reference genome sequencing for broad-spectrum identification of bacterial and archaeal isolates by mass spectrometry.</title>
        <authorList>
            <person name="Sekiguchi Y."/>
            <person name="Tourlousse D.M."/>
        </authorList>
    </citation>
    <scope>NUCLEOTIDE SEQUENCE</scope>
    <source>
        <strain evidence="1">10succ1</strain>
    </source>
</reference>
<dbReference type="EMBL" id="BSDY01000012">
    <property type="protein sequence ID" value="GLI56985.1"/>
    <property type="molecule type" value="Genomic_DNA"/>
</dbReference>
<gene>
    <name evidence="1" type="ORF">PM10SUCC1_24990</name>
</gene>
<dbReference type="Proteomes" id="UP001144471">
    <property type="component" value="Unassembled WGS sequence"/>
</dbReference>
<accession>A0A9W6GN58</accession>
<name>A0A9W6GN58_9FUSO</name>
<protein>
    <submittedName>
        <fullName evidence="1">Uncharacterized protein</fullName>
    </submittedName>
</protein>
<organism evidence="1 2">
    <name type="scientific">Propionigenium maris DSM 9537</name>
    <dbReference type="NCBI Taxonomy" id="1123000"/>
    <lineage>
        <taxon>Bacteria</taxon>
        <taxon>Fusobacteriati</taxon>
        <taxon>Fusobacteriota</taxon>
        <taxon>Fusobacteriia</taxon>
        <taxon>Fusobacteriales</taxon>
        <taxon>Fusobacteriaceae</taxon>
        <taxon>Propionigenium</taxon>
    </lineage>
</organism>
<proteinExistence type="predicted"/>
<evidence type="ECO:0000313" key="1">
    <source>
        <dbReference type="EMBL" id="GLI56985.1"/>
    </source>
</evidence>
<evidence type="ECO:0000313" key="2">
    <source>
        <dbReference type="Proteomes" id="UP001144471"/>
    </source>
</evidence>
<keyword evidence="2" id="KW-1185">Reference proteome</keyword>
<dbReference type="AlphaFoldDB" id="A0A9W6GN58"/>
<dbReference type="RefSeq" id="WP_281836403.1">
    <property type="nucleotide sequence ID" value="NZ_BSDY01000012.1"/>
</dbReference>
<comment type="caution">
    <text evidence="1">The sequence shown here is derived from an EMBL/GenBank/DDBJ whole genome shotgun (WGS) entry which is preliminary data.</text>
</comment>
<sequence>MFDVSNSNEDFREIKILMNGFYGEKHKRAEEVNKLKKSLELAELKTEEKLRVDDIEGYTTSKNEEEFYRRKIKAIEEMKSVEVDSSKLQKLIKEEREKMITEFEEGRESLEKAFLKALTDLGDFMEAKKKKHKTLVRLVDSFNMKDKIGVPQMIIKYLDGVDVSYYNNDVIELQKGFYGGPTSIRFYLGKNQ</sequence>